<dbReference type="InterPro" id="IPR018958">
    <property type="entry name" value="Knr4/Smi1-like_dom"/>
</dbReference>
<dbReference type="InterPro" id="IPR037883">
    <property type="entry name" value="Knr4/Smi1-like_sf"/>
</dbReference>
<dbReference type="RefSeq" id="WP_203755904.1">
    <property type="nucleotide sequence ID" value="NZ_BONF01000050.1"/>
</dbReference>
<protein>
    <recommendedName>
        <fullName evidence="1">Knr4/Smi1-like domain-containing protein</fullName>
    </recommendedName>
</protein>
<reference evidence="2 3" key="1">
    <citation type="submission" date="2021-01" db="EMBL/GenBank/DDBJ databases">
        <title>Whole genome shotgun sequence of Catellatospora bangladeshensis NBRC 107357.</title>
        <authorList>
            <person name="Komaki H."/>
            <person name="Tamura T."/>
        </authorList>
    </citation>
    <scope>NUCLEOTIDE SEQUENCE [LARGE SCALE GENOMIC DNA]</scope>
    <source>
        <strain evidence="2 3">NBRC 107357</strain>
    </source>
</reference>
<evidence type="ECO:0000313" key="2">
    <source>
        <dbReference type="EMBL" id="GIF85653.1"/>
    </source>
</evidence>
<evidence type="ECO:0000313" key="3">
    <source>
        <dbReference type="Proteomes" id="UP000601223"/>
    </source>
</evidence>
<dbReference type="EMBL" id="BONF01000050">
    <property type="protein sequence ID" value="GIF85653.1"/>
    <property type="molecule type" value="Genomic_DNA"/>
</dbReference>
<organism evidence="2 3">
    <name type="scientific">Catellatospora bangladeshensis</name>
    <dbReference type="NCBI Taxonomy" id="310355"/>
    <lineage>
        <taxon>Bacteria</taxon>
        <taxon>Bacillati</taxon>
        <taxon>Actinomycetota</taxon>
        <taxon>Actinomycetes</taxon>
        <taxon>Micromonosporales</taxon>
        <taxon>Micromonosporaceae</taxon>
        <taxon>Catellatospora</taxon>
    </lineage>
</organism>
<comment type="caution">
    <text evidence="2">The sequence shown here is derived from an EMBL/GenBank/DDBJ whole genome shotgun (WGS) entry which is preliminary data.</text>
</comment>
<sequence>MPFSSTLAAIDGWLAENAPLTHRDLAPPATGADLAAVRAHLGTDLLPDVEALLRWHNGAGRFRPPLCLAPGYAFLGTDGMIALARARLAADQDRLWRTWKRRWLPVAADGKGNCLVVDHSDDDDRAEVTIASGDDRGGPPKTWPELGDLLSKTYEAMRYGSRLMNRRRIVTDGRLDWEEA</sequence>
<dbReference type="Pfam" id="PF09346">
    <property type="entry name" value="SMI1_KNR4"/>
    <property type="match status" value="1"/>
</dbReference>
<evidence type="ECO:0000259" key="1">
    <source>
        <dbReference type="SMART" id="SM00860"/>
    </source>
</evidence>
<proteinExistence type="predicted"/>
<dbReference type="AlphaFoldDB" id="A0A8J3JV64"/>
<dbReference type="SMART" id="SM00860">
    <property type="entry name" value="SMI1_KNR4"/>
    <property type="match status" value="1"/>
</dbReference>
<dbReference type="SUPFAM" id="SSF160631">
    <property type="entry name" value="SMI1/KNR4-like"/>
    <property type="match status" value="1"/>
</dbReference>
<feature type="domain" description="Knr4/Smi1-like" evidence="1">
    <location>
        <begin position="28"/>
        <end position="152"/>
    </location>
</feature>
<dbReference type="Proteomes" id="UP000601223">
    <property type="component" value="Unassembled WGS sequence"/>
</dbReference>
<keyword evidence="3" id="KW-1185">Reference proteome</keyword>
<accession>A0A8J3JV64</accession>
<gene>
    <name evidence="2" type="ORF">Cba03nite_70020</name>
</gene>
<name>A0A8J3JV64_9ACTN</name>